<dbReference type="InterPro" id="IPR027396">
    <property type="entry name" value="DsrEFH-like"/>
</dbReference>
<dbReference type="OrthoDB" id="9795117at2"/>
<gene>
    <name evidence="1" type="ORF">GAB14E_4326</name>
</gene>
<evidence type="ECO:0000313" key="2">
    <source>
        <dbReference type="Proteomes" id="UP000029868"/>
    </source>
</evidence>
<dbReference type="AlphaFoldDB" id="A0A099KDM2"/>
<dbReference type="SUPFAM" id="SSF75169">
    <property type="entry name" value="DsrEFH-like"/>
    <property type="match status" value="1"/>
</dbReference>
<dbReference type="EMBL" id="JQEC01000071">
    <property type="protein sequence ID" value="KGJ87648.1"/>
    <property type="molecule type" value="Genomic_DNA"/>
</dbReference>
<dbReference type="GO" id="GO:0002143">
    <property type="term" value="P:tRNA wobble position uridine thiolation"/>
    <property type="evidence" value="ECO:0007669"/>
    <property type="project" value="InterPro"/>
</dbReference>
<organism evidence="1 2">
    <name type="scientific">Colwellia psychrerythraea</name>
    <name type="common">Vibrio psychroerythus</name>
    <dbReference type="NCBI Taxonomy" id="28229"/>
    <lineage>
        <taxon>Bacteria</taxon>
        <taxon>Pseudomonadati</taxon>
        <taxon>Pseudomonadota</taxon>
        <taxon>Gammaproteobacteria</taxon>
        <taxon>Alteromonadales</taxon>
        <taxon>Colwelliaceae</taxon>
        <taxon>Colwellia</taxon>
    </lineage>
</organism>
<dbReference type="InterPro" id="IPR007215">
    <property type="entry name" value="Sulphur_relay_TusB/DsrH"/>
</dbReference>
<dbReference type="Pfam" id="PF04077">
    <property type="entry name" value="DsrH"/>
    <property type="match status" value="1"/>
</dbReference>
<dbReference type="GO" id="GO:0005737">
    <property type="term" value="C:cytoplasm"/>
    <property type="evidence" value="ECO:0007669"/>
    <property type="project" value="InterPro"/>
</dbReference>
<comment type="caution">
    <text evidence="1">The sequence shown here is derived from an EMBL/GenBank/DDBJ whole genome shotgun (WGS) entry which is preliminary data.</text>
</comment>
<proteinExistence type="predicted"/>
<sequence length="98" mass="11082">MSTLHLVRQSAFATNDFAQCLSVLDHQDSIVLMDDGCYNLKHSLMDSLIKRVDGTININVISSHAQARAIETLTEINHIEMSDVVELTFNHKKVITWQ</sequence>
<dbReference type="PATRIC" id="fig|28229.3.peg.4303"/>
<name>A0A099KDM2_COLPS</name>
<dbReference type="NCBIfam" id="TIGR03011">
    <property type="entry name" value="sulf_tusB_dsrH"/>
    <property type="match status" value="1"/>
</dbReference>
<evidence type="ECO:0000313" key="1">
    <source>
        <dbReference type="EMBL" id="KGJ87648.1"/>
    </source>
</evidence>
<accession>A0A099KDM2</accession>
<dbReference type="Proteomes" id="UP000029868">
    <property type="component" value="Unassembled WGS sequence"/>
</dbReference>
<dbReference type="RefSeq" id="WP_033084241.1">
    <property type="nucleotide sequence ID" value="NZ_JQEC01000071.1"/>
</dbReference>
<dbReference type="Gene3D" id="3.40.1260.10">
    <property type="entry name" value="DsrEFH-like"/>
    <property type="match status" value="1"/>
</dbReference>
<protein>
    <submittedName>
        <fullName evidence="1">Sulfur relay protein TusB/DsrH</fullName>
    </submittedName>
</protein>
<reference evidence="1 2" key="1">
    <citation type="submission" date="2014-08" db="EMBL/GenBank/DDBJ databases">
        <title>Genomic and Phenotypic Diversity of Colwellia psychrerythraea strains from Disparate Marine Basins.</title>
        <authorList>
            <person name="Techtmann S.M."/>
            <person name="Stelling S.C."/>
            <person name="Utturkar S.M."/>
            <person name="Alshibli N."/>
            <person name="Harris A."/>
            <person name="Brown S.D."/>
            <person name="Hazen T.C."/>
        </authorList>
    </citation>
    <scope>NUCLEOTIDE SEQUENCE [LARGE SCALE GENOMIC DNA]</scope>
    <source>
        <strain evidence="1 2">GAB14E</strain>
    </source>
</reference>